<feature type="transmembrane region" description="Helical" evidence="12">
    <location>
        <begin position="32"/>
        <end position="53"/>
    </location>
</feature>
<evidence type="ECO:0000256" key="8">
    <source>
        <dbReference type="ARBA" id="ARBA00023136"/>
    </source>
</evidence>
<keyword evidence="8 12" id="KW-0472">Membrane</keyword>
<feature type="transmembrane region" description="Helical" evidence="12">
    <location>
        <begin position="147"/>
        <end position="166"/>
    </location>
</feature>
<dbReference type="PROSITE" id="PS00756">
    <property type="entry name" value="SECY_2"/>
    <property type="match status" value="1"/>
</dbReference>
<comment type="function">
    <text evidence="9">The central subunit of the protein translocation channel SecYEG. Consists of two halves formed by TMs 1-5 and 6-10. These two domains form a lateral gate at the front which open onto the bilayer between TMs 2 and 7, and are clamped together by SecE at the back. The channel is closed by both a pore ring composed of hydrophobic SecY resides and a short helix (helix 2A) on the extracellular side of the membrane which forms a plug. The plug probably moves laterally to allow the channel to open. The ring and the pore may move independently.</text>
</comment>
<comment type="similarity">
    <text evidence="2 11">Belongs to the SecY/SEC61-alpha family.</text>
</comment>
<comment type="caution">
    <text evidence="14">The sequence shown here is derived from an EMBL/GenBank/DDBJ whole genome shotgun (WGS) entry which is preliminary data.</text>
</comment>
<evidence type="ECO:0000256" key="4">
    <source>
        <dbReference type="ARBA" id="ARBA00022692"/>
    </source>
</evidence>
<dbReference type="AlphaFoldDB" id="A0A2R6AVY1"/>
<feature type="transmembrane region" description="Helical" evidence="12">
    <location>
        <begin position="205"/>
        <end position="230"/>
    </location>
</feature>
<dbReference type="EMBL" id="NEXE01000057">
    <property type="protein sequence ID" value="PSN90506.1"/>
    <property type="molecule type" value="Genomic_DNA"/>
</dbReference>
<protein>
    <recommendedName>
        <fullName evidence="9">Protein translocase subunit SecY</fullName>
    </recommendedName>
</protein>
<dbReference type="GO" id="GO:0016020">
    <property type="term" value="C:membrane"/>
    <property type="evidence" value="ECO:0007669"/>
    <property type="project" value="UniProtKB-SubCell"/>
</dbReference>
<dbReference type="PANTHER" id="PTHR10906">
    <property type="entry name" value="SECY/SEC61-ALPHA FAMILY MEMBER"/>
    <property type="match status" value="1"/>
</dbReference>
<dbReference type="InterPro" id="IPR030659">
    <property type="entry name" value="SecY_CS"/>
</dbReference>
<evidence type="ECO:0000256" key="12">
    <source>
        <dbReference type="SAM" id="Phobius"/>
    </source>
</evidence>
<feature type="transmembrane region" description="Helical" evidence="12">
    <location>
        <begin position="242"/>
        <end position="260"/>
    </location>
</feature>
<sequence length="479" mass="51569">MASRFISALAGFAKFLPAASKPSQKPSLREKFAWTGLALLAFLVMASTPLYGIPSQISNQFNIQNLIFASRQGTLMQLGIGPIVTAGMIMQILVGSKILDVDLSDTQGRIDFTEAQKSFAVIFTFIEAAAYVGAGIFGSLTLPQEVLVFLQLVFATLLVILLDEMLQKGWGIGSGISLFILAGVAFQVVNAAFSFQPYNTGVKPVYAYGAIIAAIQAALNGHFLSSIIRYPAVAGSIPPPDLVGLVATIAFVLILAYMQGMKVEIPVVYQKAQGYKSKIPLQFLYVSNVPVLLAGILFSDYIFFTQIIWSRFDPNNNVWYLNFLGTYTRTASGIQPSGGIAWYLQNPGGLGATIEQPIRSLVFVALLIVLSVMFSYMWVEIAGLGPRDQAEQLSASGLQIAGFRSSVGIIEAVLRKPIYALTFLSALAAGLIAGVADLLGAYGTGIGLLLAVSITYQIYQILVQEQIEELYPGIARLLE</sequence>
<evidence type="ECO:0000256" key="2">
    <source>
        <dbReference type="ARBA" id="ARBA00005751"/>
    </source>
</evidence>
<feature type="domain" description="Translocon Sec61/SecY plug" evidence="13">
    <location>
        <begin position="40"/>
        <end position="73"/>
    </location>
</feature>
<evidence type="ECO:0000256" key="9">
    <source>
        <dbReference type="RuleBase" id="RU000537"/>
    </source>
</evidence>
<dbReference type="NCBIfam" id="NF006341">
    <property type="entry name" value="PRK08568.1-5"/>
    <property type="match status" value="1"/>
</dbReference>
<evidence type="ECO:0000256" key="3">
    <source>
        <dbReference type="ARBA" id="ARBA00022448"/>
    </source>
</evidence>
<dbReference type="GO" id="GO:0012505">
    <property type="term" value="C:endomembrane system"/>
    <property type="evidence" value="ECO:0007669"/>
    <property type="project" value="UniProtKB-SubCell"/>
</dbReference>
<feature type="transmembrane region" description="Helical" evidence="12">
    <location>
        <begin position="172"/>
        <end position="193"/>
    </location>
</feature>
<organism evidence="14 15">
    <name type="scientific">Candidatus Marsarchaeota G2 archaeon OSP_D</name>
    <dbReference type="NCBI Taxonomy" id="1978157"/>
    <lineage>
        <taxon>Archaea</taxon>
        <taxon>Candidatus Marsarchaeota</taxon>
        <taxon>Candidatus Marsarchaeota group 2</taxon>
    </lineage>
</organism>
<feature type="transmembrane region" description="Helical" evidence="12">
    <location>
        <begin position="74"/>
        <end position="99"/>
    </location>
</feature>
<evidence type="ECO:0000313" key="15">
    <source>
        <dbReference type="Proteomes" id="UP000240322"/>
    </source>
</evidence>
<evidence type="ECO:0000256" key="5">
    <source>
        <dbReference type="ARBA" id="ARBA00022927"/>
    </source>
</evidence>
<gene>
    <name evidence="14" type="ORF">B9Q03_06595</name>
</gene>
<dbReference type="PROSITE" id="PS00755">
    <property type="entry name" value="SECY_1"/>
    <property type="match status" value="1"/>
</dbReference>
<keyword evidence="4 10" id="KW-0812">Transmembrane</keyword>
<feature type="transmembrane region" description="Helical" evidence="12">
    <location>
        <begin position="358"/>
        <end position="379"/>
    </location>
</feature>
<name>A0A2R6AVY1_9ARCH</name>
<dbReference type="Pfam" id="PF00344">
    <property type="entry name" value="SecY"/>
    <property type="match status" value="1"/>
</dbReference>
<dbReference type="PRINTS" id="PR00303">
    <property type="entry name" value="SECYTRNLCASE"/>
</dbReference>
<dbReference type="PIRSF" id="PIRSF004557">
    <property type="entry name" value="SecY"/>
    <property type="match status" value="1"/>
</dbReference>
<proteinExistence type="inferred from homology"/>
<evidence type="ECO:0000313" key="14">
    <source>
        <dbReference type="EMBL" id="PSN90506.1"/>
    </source>
</evidence>
<feature type="transmembrane region" description="Helical" evidence="12">
    <location>
        <begin position="119"/>
        <end position="140"/>
    </location>
</feature>
<evidence type="ECO:0000259" key="13">
    <source>
        <dbReference type="Pfam" id="PF10559"/>
    </source>
</evidence>
<evidence type="ECO:0000256" key="10">
    <source>
        <dbReference type="RuleBase" id="RU003484"/>
    </source>
</evidence>
<dbReference type="InterPro" id="IPR002208">
    <property type="entry name" value="SecY/SEC61-alpha"/>
</dbReference>
<dbReference type="InterPro" id="IPR019561">
    <property type="entry name" value="Translocon_Sec61/SecY_plug_dom"/>
</dbReference>
<evidence type="ECO:0000256" key="7">
    <source>
        <dbReference type="ARBA" id="ARBA00023010"/>
    </source>
</evidence>
<dbReference type="Gene3D" id="1.10.3370.10">
    <property type="entry name" value="SecY subunit domain"/>
    <property type="match status" value="1"/>
</dbReference>
<dbReference type="Pfam" id="PF10559">
    <property type="entry name" value="Plug_translocon"/>
    <property type="match status" value="1"/>
</dbReference>
<dbReference type="InterPro" id="IPR023201">
    <property type="entry name" value="SecY_dom_sf"/>
</dbReference>
<comment type="subcellular location">
    <subcellularLocation>
        <location evidence="1">Endomembrane system</location>
        <topology evidence="1">Multi-pass membrane protein</topology>
    </subcellularLocation>
    <subcellularLocation>
        <location evidence="10">Membrane</location>
        <topology evidence="10">Multi-pass membrane protein</topology>
    </subcellularLocation>
</comment>
<feature type="transmembrane region" description="Helical" evidence="12">
    <location>
        <begin position="281"/>
        <end position="304"/>
    </location>
</feature>
<dbReference type="SUPFAM" id="SSF103491">
    <property type="entry name" value="Preprotein translocase SecY subunit"/>
    <property type="match status" value="1"/>
</dbReference>
<dbReference type="GO" id="GO:0015031">
    <property type="term" value="P:protein transport"/>
    <property type="evidence" value="ECO:0007669"/>
    <property type="project" value="UniProtKB-KW"/>
</dbReference>
<evidence type="ECO:0000256" key="6">
    <source>
        <dbReference type="ARBA" id="ARBA00022989"/>
    </source>
</evidence>
<reference evidence="14 15" key="1">
    <citation type="submission" date="2017-04" db="EMBL/GenBank/DDBJ databases">
        <title>Novel microbial lineages endemic to geothermal iron-oxide mats fill important gaps in the evolutionary history of Archaea.</title>
        <authorList>
            <person name="Jay Z.J."/>
            <person name="Beam J.P."/>
            <person name="Dlakic M."/>
            <person name="Rusch D.B."/>
            <person name="Kozubal M.A."/>
            <person name="Inskeep W.P."/>
        </authorList>
    </citation>
    <scope>NUCLEOTIDE SEQUENCE [LARGE SCALE GENOMIC DNA]</scope>
    <source>
        <strain evidence="14">OSP_D</strain>
    </source>
</reference>
<keyword evidence="5 10" id="KW-0653">Protein transport</keyword>
<accession>A0A2R6AVY1</accession>
<evidence type="ECO:0000256" key="11">
    <source>
        <dbReference type="RuleBase" id="RU004349"/>
    </source>
</evidence>
<evidence type="ECO:0000256" key="1">
    <source>
        <dbReference type="ARBA" id="ARBA00004127"/>
    </source>
</evidence>
<dbReference type="Proteomes" id="UP000240322">
    <property type="component" value="Unassembled WGS sequence"/>
</dbReference>
<keyword evidence="3 10" id="KW-0813">Transport</keyword>
<keyword evidence="7 10" id="KW-0811">Translocation</keyword>
<keyword evidence="6 12" id="KW-1133">Transmembrane helix</keyword>